<organism evidence="4">
    <name type="scientific">Triticum aestivum</name>
    <name type="common">Wheat</name>
    <dbReference type="NCBI Taxonomy" id="4565"/>
    <lineage>
        <taxon>Eukaryota</taxon>
        <taxon>Viridiplantae</taxon>
        <taxon>Streptophyta</taxon>
        <taxon>Embryophyta</taxon>
        <taxon>Tracheophyta</taxon>
        <taxon>Spermatophyta</taxon>
        <taxon>Magnoliopsida</taxon>
        <taxon>Liliopsida</taxon>
        <taxon>Poales</taxon>
        <taxon>Poaceae</taxon>
        <taxon>BOP clade</taxon>
        <taxon>Pooideae</taxon>
        <taxon>Triticodae</taxon>
        <taxon>Triticeae</taxon>
        <taxon>Triticinae</taxon>
        <taxon>Triticum</taxon>
    </lineage>
</organism>
<dbReference type="STRING" id="4565.A0A3B6SCP8"/>
<dbReference type="InterPro" id="IPR019954">
    <property type="entry name" value="Ubiquitin_CS"/>
</dbReference>
<dbReference type="SMART" id="SM00213">
    <property type="entry name" value="UBQ"/>
    <property type="match status" value="3"/>
</dbReference>
<evidence type="ECO:0000313" key="4">
    <source>
        <dbReference type="EnsemblPlants" id="TraesCS7B02G004300.1"/>
    </source>
</evidence>
<dbReference type="GO" id="GO:0003729">
    <property type="term" value="F:mRNA binding"/>
    <property type="evidence" value="ECO:0007669"/>
    <property type="project" value="UniProtKB-ARBA"/>
</dbReference>
<dbReference type="PANTHER" id="PTHR10666">
    <property type="entry name" value="UBIQUITIN"/>
    <property type="match status" value="1"/>
</dbReference>
<name>A0A3B6SCP8_WHEAT</name>
<keyword evidence="2" id="KW-0832">Ubl conjugation</keyword>
<dbReference type="Pfam" id="PF00240">
    <property type="entry name" value="ubiquitin"/>
    <property type="match status" value="3"/>
</dbReference>
<feature type="domain" description="Ubiquitin-like" evidence="3">
    <location>
        <begin position="134"/>
        <end position="209"/>
    </location>
</feature>
<feature type="domain" description="Ubiquitin-like" evidence="3">
    <location>
        <begin position="58"/>
        <end position="133"/>
    </location>
</feature>
<dbReference type="PROSITE" id="PS50053">
    <property type="entry name" value="UBIQUITIN_2"/>
    <property type="match status" value="2"/>
</dbReference>
<dbReference type="PRINTS" id="PR00348">
    <property type="entry name" value="UBIQUITIN"/>
</dbReference>
<reference evidence="4" key="2">
    <citation type="submission" date="2018-10" db="UniProtKB">
        <authorList>
            <consortium name="EnsemblPlants"/>
        </authorList>
    </citation>
    <scope>IDENTIFICATION</scope>
</reference>
<keyword evidence="1" id="KW-1017">Isopeptide bond</keyword>
<protein>
    <recommendedName>
        <fullName evidence="3">Ubiquitin-like domain-containing protein</fullName>
    </recommendedName>
</protein>
<accession>A0A3B6SCP8</accession>
<dbReference type="OrthoDB" id="472at2759"/>
<sequence length="218" mass="24905">MTVKVDPSDTINVVKAKIHEQQCLTFDDEELDDRRSVSYYRIHDGSTLRLGLRPRRKIQIIVKGLTGKASTHYFEELDTVDCVKAMIQERDGIPAAEQRLIYAGKQLEDGRTLAHYAIHDWATLHLVLRLRRKIQIIVKGLTGKATTHYFEELDTVDCVKAMIQERDGIPAAEQRLIYAGKQLEDGRTLAHYAIHDWATLHLVLRLRSCSQCPRVSST</sequence>
<proteinExistence type="predicted"/>
<dbReference type="CDD" id="cd17039">
    <property type="entry name" value="Ubl_ubiquitin_like"/>
    <property type="match status" value="1"/>
</dbReference>
<dbReference type="GO" id="GO:0031386">
    <property type="term" value="F:protein tag activity"/>
    <property type="evidence" value="ECO:0000318"/>
    <property type="project" value="GO_Central"/>
</dbReference>
<dbReference type="PROSITE" id="PS00299">
    <property type="entry name" value="UBIQUITIN_1"/>
    <property type="match status" value="2"/>
</dbReference>
<dbReference type="GO" id="GO:0031625">
    <property type="term" value="F:ubiquitin protein ligase binding"/>
    <property type="evidence" value="ECO:0000318"/>
    <property type="project" value="GO_Central"/>
</dbReference>
<dbReference type="AlphaFoldDB" id="A0A3B6SCP8"/>
<evidence type="ECO:0000256" key="1">
    <source>
        <dbReference type="ARBA" id="ARBA00022499"/>
    </source>
</evidence>
<keyword evidence="5" id="KW-1185">Reference proteome</keyword>
<evidence type="ECO:0000256" key="2">
    <source>
        <dbReference type="ARBA" id="ARBA00022843"/>
    </source>
</evidence>
<dbReference type="SUPFAM" id="SSF54236">
    <property type="entry name" value="Ubiquitin-like"/>
    <property type="match status" value="3"/>
</dbReference>
<dbReference type="Proteomes" id="UP000019116">
    <property type="component" value="Chromosome 7B"/>
</dbReference>
<dbReference type="Gene3D" id="3.10.20.90">
    <property type="entry name" value="Phosphatidylinositol 3-kinase Catalytic Subunit, Chain A, domain 1"/>
    <property type="match status" value="3"/>
</dbReference>
<dbReference type="GO" id="GO:0019941">
    <property type="term" value="P:modification-dependent protein catabolic process"/>
    <property type="evidence" value="ECO:0000318"/>
    <property type="project" value="GO_Central"/>
</dbReference>
<dbReference type="InterPro" id="IPR019956">
    <property type="entry name" value="Ubiquitin_dom"/>
</dbReference>
<dbReference type="Gramene" id="TraesCS7B02G004300.1">
    <property type="protein sequence ID" value="TraesCS7B02G004300.1"/>
    <property type="gene ID" value="TraesCS7B02G004300"/>
</dbReference>
<dbReference type="InterPro" id="IPR050158">
    <property type="entry name" value="Ubiquitin_ubiquitin-like"/>
</dbReference>
<dbReference type="GO" id="GO:0005737">
    <property type="term" value="C:cytoplasm"/>
    <property type="evidence" value="ECO:0000318"/>
    <property type="project" value="GO_Central"/>
</dbReference>
<dbReference type="Gramene" id="TraesCS7B03G0009900.1">
    <property type="protein sequence ID" value="TraesCS7B03G0009900.1.CDS"/>
    <property type="gene ID" value="TraesCS7B03G0009900"/>
</dbReference>
<dbReference type="SMR" id="A0A3B6SCP8"/>
<dbReference type="InterPro" id="IPR000626">
    <property type="entry name" value="Ubiquitin-like_dom"/>
</dbReference>
<dbReference type="GO" id="GO:0016567">
    <property type="term" value="P:protein ubiquitination"/>
    <property type="evidence" value="ECO:0000318"/>
    <property type="project" value="GO_Central"/>
</dbReference>
<evidence type="ECO:0000259" key="3">
    <source>
        <dbReference type="PROSITE" id="PS50053"/>
    </source>
</evidence>
<evidence type="ECO:0000313" key="5">
    <source>
        <dbReference type="Proteomes" id="UP000019116"/>
    </source>
</evidence>
<dbReference type="GO" id="GO:0005634">
    <property type="term" value="C:nucleus"/>
    <property type="evidence" value="ECO:0000318"/>
    <property type="project" value="GO_Central"/>
</dbReference>
<dbReference type="EnsemblPlants" id="TraesCS7B02G004300.1">
    <property type="protein sequence ID" value="TraesCS7B02G004300.1"/>
    <property type="gene ID" value="TraesCS7B02G004300"/>
</dbReference>
<reference evidence="4" key="1">
    <citation type="submission" date="2018-08" db="EMBL/GenBank/DDBJ databases">
        <authorList>
            <person name="Rossello M."/>
        </authorList>
    </citation>
    <scope>NUCLEOTIDE SEQUENCE [LARGE SCALE GENOMIC DNA]</scope>
    <source>
        <strain evidence="4">cv. Chinese Spring</strain>
    </source>
</reference>
<dbReference type="InterPro" id="IPR029071">
    <property type="entry name" value="Ubiquitin-like_domsf"/>
</dbReference>